<sequence>MIKFKANKIRFNGNFPKNKKAEANLRKSGFFKYLYENDFEEQDEYYFENEICTHAKKKVDSLLSDEIIKKVSKFIWKEERRCTGLQRVFIELMQNTNNHASNTAKGEHHWWATTYYSKEDNKVCFAFIDYGVGILKSLESNKEGHKFFGVIPKIKQLFNPSTNAEILKLLLNGDVHKTATGQYYRGKGLPGVFDACKSNKISNLVIISNNAIADCTNNKYESLNNKLNGTFVYWELNANNVNIK</sequence>
<gene>
    <name evidence="1" type="ORF">SDC9_173841</name>
</gene>
<evidence type="ECO:0000313" key="1">
    <source>
        <dbReference type="EMBL" id="MPN26417.1"/>
    </source>
</evidence>
<name>A0A645GHJ0_9ZZZZ</name>
<organism evidence="1">
    <name type="scientific">bioreactor metagenome</name>
    <dbReference type="NCBI Taxonomy" id="1076179"/>
    <lineage>
        <taxon>unclassified sequences</taxon>
        <taxon>metagenomes</taxon>
        <taxon>ecological metagenomes</taxon>
    </lineage>
</organism>
<accession>A0A645GHJ0</accession>
<protein>
    <submittedName>
        <fullName evidence="1">Uncharacterized protein</fullName>
    </submittedName>
</protein>
<comment type="caution">
    <text evidence="1">The sequence shown here is derived from an EMBL/GenBank/DDBJ whole genome shotgun (WGS) entry which is preliminary data.</text>
</comment>
<dbReference type="EMBL" id="VSSQ01075933">
    <property type="protein sequence ID" value="MPN26417.1"/>
    <property type="molecule type" value="Genomic_DNA"/>
</dbReference>
<reference evidence="1" key="1">
    <citation type="submission" date="2019-08" db="EMBL/GenBank/DDBJ databases">
        <authorList>
            <person name="Kucharzyk K."/>
            <person name="Murdoch R.W."/>
            <person name="Higgins S."/>
            <person name="Loffler F."/>
        </authorList>
    </citation>
    <scope>NUCLEOTIDE SEQUENCE</scope>
</reference>
<dbReference type="AlphaFoldDB" id="A0A645GHJ0"/>
<proteinExistence type="predicted"/>